<reference evidence="2 3" key="1">
    <citation type="journal article" date="2023" name="PLoS ONE">
        <title>Complete genome assembly of Hawai'i environmental nontuberculous mycobacteria reveals unexpected co-isolation with methylobacteria.</title>
        <authorList>
            <person name="Hendrix J."/>
            <person name="Epperson L.E."/>
            <person name="Tong E.I."/>
            <person name="Chan Y.L."/>
            <person name="Hasan N.A."/>
            <person name="Dawrs S.N."/>
            <person name="Norton G.J."/>
            <person name="Virdi R."/>
            <person name="Crooks J.L."/>
            <person name="Chan E.D."/>
            <person name="Honda J.R."/>
            <person name="Strong M."/>
        </authorList>
    </citation>
    <scope>NUCLEOTIDE SEQUENCE [LARGE SCALE GENOMIC DNA]</scope>
    <source>
        <strain evidence="2 3">NJH_HI04-1</strain>
    </source>
</reference>
<dbReference type="InterPro" id="IPR011050">
    <property type="entry name" value="Pectin_lyase_fold/virulence"/>
</dbReference>
<name>A0ABV0A4L1_9HYPH</name>
<keyword evidence="3" id="KW-1185">Reference proteome</keyword>
<proteinExistence type="predicted"/>
<dbReference type="InterPro" id="IPR006626">
    <property type="entry name" value="PbH1"/>
</dbReference>
<protein>
    <submittedName>
        <fullName evidence="2">Right-handed parallel beta-helix repeat-containing protein</fullName>
    </submittedName>
</protein>
<dbReference type="InterPro" id="IPR007742">
    <property type="entry name" value="NosD_dom"/>
</dbReference>
<accession>A0ABV0A4L1</accession>
<dbReference type="Pfam" id="PF05048">
    <property type="entry name" value="NosD"/>
    <property type="match status" value="1"/>
</dbReference>
<dbReference type="SUPFAM" id="SSF51126">
    <property type="entry name" value="Pectin lyase-like"/>
    <property type="match status" value="1"/>
</dbReference>
<gene>
    <name evidence="2" type="ORF">PUR29_35245</name>
</gene>
<organism evidence="2 3">
    <name type="scientific">Methylobacterium ajmalii</name>
    <dbReference type="NCBI Taxonomy" id="2738439"/>
    <lineage>
        <taxon>Bacteria</taxon>
        <taxon>Pseudomonadati</taxon>
        <taxon>Pseudomonadota</taxon>
        <taxon>Alphaproteobacteria</taxon>
        <taxon>Hyphomicrobiales</taxon>
        <taxon>Methylobacteriaceae</taxon>
        <taxon>Methylobacterium</taxon>
    </lineage>
</organism>
<dbReference type="EMBL" id="JAQYXP010000006">
    <property type="protein sequence ID" value="MEN3238696.1"/>
    <property type="molecule type" value="Genomic_DNA"/>
</dbReference>
<evidence type="ECO:0000313" key="3">
    <source>
        <dbReference type="Proteomes" id="UP001407347"/>
    </source>
</evidence>
<feature type="domain" description="Periplasmic copper-binding protein NosD beta helix" evidence="1">
    <location>
        <begin position="150"/>
        <end position="321"/>
    </location>
</feature>
<dbReference type="InterPro" id="IPR012334">
    <property type="entry name" value="Pectin_lyas_fold"/>
</dbReference>
<evidence type="ECO:0000259" key="1">
    <source>
        <dbReference type="Pfam" id="PF05048"/>
    </source>
</evidence>
<sequence length="364" mass="38941">MSFIYGAAGRVYLATDLGLMCDGVTDDTAAFQSIPSAVPDGSTIVFPATRTVVTAGMSYSNKSLRFVGSGLGTEIALRGSNQVLFNLSLSDVLYTFGLESMMLLTNGSGNYAVNISRPSTASNIYTGPYFTDLVFRGEHPILDAWSCCIQLANCYNFRINRCHATGNQSYSMNFLNLAEHSTDGTVADCRVAMADYGIRTVAGGISEGIIVYGNKFVGVRHGIVLEDGNQAPGAQIFNNHINAFNTGIKAINRPQLQITCNLIYKYNSADFYGLWIEGGCASSLIQGNTVVGFSPTYSGTAVGLVIATTPNFMILDNIFENCAVGMDGINSSSGLDDRNTFINCASPRQSFNAPGHVSGTMYLR</sequence>
<comment type="caution">
    <text evidence="2">The sequence shown here is derived from an EMBL/GenBank/DDBJ whole genome shotgun (WGS) entry which is preliminary data.</text>
</comment>
<dbReference type="Proteomes" id="UP001407347">
    <property type="component" value="Unassembled WGS sequence"/>
</dbReference>
<evidence type="ECO:0000313" key="2">
    <source>
        <dbReference type="EMBL" id="MEN3238696.1"/>
    </source>
</evidence>
<dbReference type="RefSeq" id="WP_346013818.1">
    <property type="nucleotide sequence ID" value="NZ_JAQYXP010000006.1"/>
</dbReference>
<dbReference type="Gene3D" id="2.160.20.10">
    <property type="entry name" value="Single-stranded right-handed beta-helix, Pectin lyase-like"/>
    <property type="match status" value="1"/>
</dbReference>
<dbReference type="SMART" id="SM00710">
    <property type="entry name" value="PbH1"/>
    <property type="match status" value="5"/>
</dbReference>